<reference evidence="1" key="1">
    <citation type="submission" date="2016-05" db="EMBL/GenBank/DDBJ databases">
        <authorList>
            <person name="Lavstsen T."/>
            <person name="Jespersen J.S."/>
        </authorList>
    </citation>
    <scope>NUCLEOTIDE SEQUENCE</scope>
    <source>
        <tissue evidence="1">Brain</tissue>
    </source>
</reference>
<sequence length="122" mass="13226">MVVLKPKLGATTASGVGSTLYKSYGADKPLVDSLFGKVQAGSVLSYQQPIPPSDSVVMYEDAPPLPSVPLERYHLNPTECSFVPTHQEQLTFCNLATVTPSLKRQQDAKVLHQIGIRSGEKE</sequence>
<protein>
    <submittedName>
        <fullName evidence="1">Uncharacterized protein</fullName>
    </submittedName>
</protein>
<dbReference type="EMBL" id="HAED01008534">
    <property type="protein sequence ID" value="SBQ94746.1"/>
    <property type="molecule type" value="Transcribed_RNA"/>
</dbReference>
<name>A0A1A8IBM1_NOTKU</name>
<proteinExistence type="predicted"/>
<evidence type="ECO:0000313" key="1">
    <source>
        <dbReference type="EMBL" id="SBQ94746.1"/>
    </source>
</evidence>
<organism evidence="1">
    <name type="scientific">Nothobranchius kuhntae</name>
    <name type="common">Beira killifish</name>
    <dbReference type="NCBI Taxonomy" id="321403"/>
    <lineage>
        <taxon>Eukaryota</taxon>
        <taxon>Metazoa</taxon>
        <taxon>Chordata</taxon>
        <taxon>Craniata</taxon>
        <taxon>Vertebrata</taxon>
        <taxon>Euteleostomi</taxon>
        <taxon>Actinopterygii</taxon>
        <taxon>Neopterygii</taxon>
        <taxon>Teleostei</taxon>
        <taxon>Neoteleostei</taxon>
        <taxon>Acanthomorphata</taxon>
        <taxon>Ovalentaria</taxon>
        <taxon>Atherinomorphae</taxon>
        <taxon>Cyprinodontiformes</taxon>
        <taxon>Nothobranchiidae</taxon>
        <taxon>Nothobranchius</taxon>
    </lineage>
</organism>
<dbReference type="EMBL" id="HAEE01012210">
    <property type="protein sequence ID" value="SBR32260.1"/>
    <property type="molecule type" value="Transcribed_RNA"/>
</dbReference>
<gene>
    <name evidence="1" type="primary">Nfu_g_1_002186</name>
</gene>
<reference evidence="1" key="2">
    <citation type="submission" date="2016-06" db="EMBL/GenBank/DDBJ databases">
        <title>The genome of a short-lived fish provides insights into sex chromosome evolution and the genetic control of aging.</title>
        <authorList>
            <person name="Reichwald K."/>
            <person name="Felder M."/>
            <person name="Petzold A."/>
            <person name="Koch P."/>
            <person name="Groth M."/>
            <person name="Platzer M."/>
        </authorList>
    </citation>
    <scope>NUCLEOTIDE SEQUENCE</scope>
    <source>
        <tissue evidence="1">Brain</tissue>
    </source>
</reference>
<dbReference type="AlphaFoldDB" id="A0A1A8IBM1"/>
<accession>A0A1A8IBM1</accession>